<dbReference type="HOGENOM" id="CLU_3075865_0_0_11"/>
<comment type="caution">
    <text evidence="1">The sequence shown here is derived from an EMBL/GenBank/DDBJ whole genome shotgun (WGS) entry which is preliminary data.</text>
</comment>
<gene>
    <name evidence="1" type="ORF">HMPREF1549_03241</name>
</gene>
<proteinExistence type="predicted"/>
<dbReference type="AlphaFoldDB" id="U1PZY5"/>
<dbReference type="Proteomes" id="UP000016498">
    <property type="component" value="Unassembled WGS sequence"/>
</dbReference>
<name>U1PZY5_9ACTO</name>
<reference evidence="1 2" key="1">
    <citation type="submission" date="2013-06" db="EMBL/GenBank/DDBJ databases">
        <authorList>
            <person name="Weinstock G."/>
            <person name="Sodergren E."/>
            <person name="Lobos E.A."/>
            <person name="Fulton L."/>
            <person name="Fulton R."/>
            <person name="Courtney L."/>
            <person name="Fronick C."/>
            <person name="O'Laughlin M."/>
            <person name="Godfrey J."/>
            <person name="Wilson R.M."/>
            <person name="Miner T."/>
            <person name="Farmer C."/>
            <person name="Delehaunty K."/>
            <person name="Cordes M."/>
            <person name="Minx P."/>
            <person name="Tomlinson C."/>
            <person name="Chen J."/>
            <person name="Wollam A."/>
            <person name="Pepin K.H."/>
            <person name="Bhonagiri V."/>
            <person name="Zhang X."/>
            <person name="Warren W."/>
            <person name="Mitreva M."/>
            <person name="Mardis E.R."/>
            <person name="Wilson R.K."/>
        </authorList>
    </citation>
    <scope>NUCLEOTIDE SEQUENCE [LARGE SCALE GENOMIC DNA]</scope>
    <source>
        <strain evidence="1 2">F0510</strain>
    </source>
</reference>
<organism evidence="1 2">
    <name type="scientific">Actinomyces johnsonii F0510</name>
    <dbReference type="NCBI Taxonomy" id="1227262"/>
    <lineage>
        <taxon>Bacteria</taxon>
        <taxon>Bacillati</taxon>
        <taxon>Actinomycetota</taxon>
        <taxon>Actinomycetes</taxon>
        <taxon>Actinomycetales</taxon>
        <taxon>Actinomycetaceae</taxon>
        <taxon>Actinomyces</taxon>
    </lineage>
</organism>
<sequence length="52" mass="5935">MPYAIEQNRVEKERLANHRTTVMIGHKASAMIHSITTKPCRPSTYRKPSIIA</sequence>
<evidence type="ECO:0000313" key="2">
    <source>
        <dbReference type="Proteomes" id="UP000016498"/>
    </source>
</evidence>
<evidence type="ECO:0000313" key="1">
    <source>
        <dbReference type="EMBL" id="ERH15579.1"/>
    </source>
</evidence>
<accession>U1PZY5</accession>
<protein>
    <submittedName>
        <fullName evidence="1">Uncharacterized protein</fullName>
    </submittedName>
</protein>
<dbReference type="EMBL" id="AWSD01000388">
    <property type="protein sequence ID" value="ERH15579.1"/>
    <property type="molecule type" value="Genomic_DNA"/>
</dbReference>